<dbReference type="VEuPathDB" id="TriTrypDB:TcCLB.510655.80"/>
<dbReference type="VEuPathDB" id="TriTrypDB:TcG_02036"/>
<dbReference type="VEuPathDB" id="TriTrypDB:C3747_1g83"/>
<sequence>MRRAFALFRPTAVVHCVQPAAFRPTRVLHIPPQLVRLIVAGGLLVFQAFVVAHNREAQRLREEADGTATGESCSTALMSSSEALHILGMDDDLRVPLEEKKDREEARRRFNHLFAIAKNNNNAYLQGKLALRTGSALTLIGMRTKILAATGASTLLAVVVNKGDCPFFFFVLQLLLSSSAACAGTPCLLLVSGANQQQQLMLPGEYEQVKEGRARKGRMGVGGMSRVEEFEAWDSF</sequence>
<dbReference type="VEuPathDB" id="TriTrypDB:C4B63_2g71"/>
<dbReference type="VEuPathDB" id="TriTrypDB:TcCLB.508469.10"/>
<name>A0A2V2W1F9_TRYCR</name>
<dbReference type="VEuPathDB" id="TriTrypDB:TcBrA4_0063090"/>
<reference evidence="1 2" key="1">
    <citation type="journal article" date="2018" name="Microb. Genom.">
        <title>Expanding an expanded genome: long-read sequencing of Trypanosoma cruzi.</title>
        <authorList>
            <person name="Berna L."/>
            <person name="Rodriguez M."/>
            <person name="Chiribao M.L."/>
            <person name="Parodi-Talice A."/>
            <person name="Pita S."/>
            <person name="Rijo G."/>
            <person name="Alvarez-Valin F."/>
            <person name="Robello C."/>
        </authorList>
    </citation>
    <scope>NUCLEOTIDE SEQUENCE [LARGE SCALE GENOMIC DNA]</scope>
    <source>
        <strain evidence="1 2">Dm28c</strain>
    </source>
</reference>
<protein>
    <submittedName>
        <fullName evidence="1">Uncharacterized protein</fullName>
    </submittedName>
</protein>
<dbReference type="VEuPathDB" id="TriTrypDB:TcYC6_0068390"/>
<dbReference type="VEuPathDB" id="TriTrypDB:TcCL_ESM00156"/>
<gene>
    <name evidence="1" type="ORF">C4B63_2g71</name>
</gene>
<evidence type="ECO:0000313" key="1">
    <source>
        <dbReference type="EMBL" id="PWV02351.1"/>
    </source>
</evidence>
<evidence type="ECO:0000313" key="2">
    <source>
        <dbReference type="Proteomes" id="UP000246121"/>
    </source>
</evidence>
<dbReference type="AlphaFoldDB" id="A0A2V2W1F9"/>
<dbReference type="EMBL" id="PRFA01000002">
    <property type="protein sequence ID" value="PWV02351.1"/>
    <property type="molecule type" value="Genomic_DNA"/>
</dbReference>
<comment type="caution">
    <text evidence="1">The sequence shown here is derived from an EMBL/GenBank/DDBJ whole genome shotgun (WGS) entry which is preliminary data.</text>
</comment>
<dbReference type="Proteomes" id="UP000246121">
    <property type="component" value="Unassembled WGS sequence"/>
</dbReference>
<accession>A0A2V2W1F9</accession>
<proteinExistence type="predicted"/>
<dbReference type="VEuPathDB" id="TriTrypDB:BCY84_13947"/>
<organism evidence="1 2">
    <name type="scientific">Trypanosoma cruzi</name>
    <dbReference type="NCBI Taxonomy" id="5693"/>
    <lineage>
        <taxon>Eukaryota</taxon>
        <taxon>Discoba</taxon>
        <taxon>Euglenozoa</taxon>
        <taxon>Kinetoplastea</taxon>
        <taxon>Metakinetoplastina</taxon>
        <taxon>Trypanosomatida</taxon>
        <taxon>Trypanosomatidae</taxon>
        <taxon>Trypanosoma</taxon>
        <taxon>Schizotrypanum</taxon>
    </lineage>
</organism>